<dbReference type="EMBL" id="SRLO01000166">
    <property type="protein sequence ID" value="TNN70202.1"/>
    <property type="molecule type" value="Genomic_DNA"/>
</dbReference>
<proteinExistence type="predicted"/>
<name>A0A4Z2HZ27_9TELE</name>
<comment type="caution">
    <text evidence="1">The sequence shown here is derived from an EMBL/GenBank/DDBJ whole genome shotgun (WGS) entry which is preliminary data.</text>
</comment>
<organism evidence="1 2">
    <name type="scientific">Liparis tanakae</name>
    <name type="common">Tanaka's snailfish</name>
    <dbReference type="NCBI Taxonomy" id="230148"/>
    <lineage>
        <taxon>Eukaryota</taxon>
        <taxon>Metazoa</taxon>
        <taxon>Chordata</taxon>
        <taxon>Craniata</taxon>
        <taxon>Vertebrata</taxon>
        <taxon>Euteleostomi</taxon>
        <taxon>Actinopterygii</taxon>
        <taxon>Neopterygii</taxon>
        <taxon>Teleostei</taxon>
        <taxon>Neoteleostei</taxon>
        <taxon>Acanthomorphata</taxon>
        <taxon>Eupercaria</taxon>
        <taxon>Perciformes</taxon>
        <taxon>Cottioidei</taxon>
        <taxon>Cottales</taxon>
        <taxon>Liparidae</taxon>
        <taxon>Liparis</taxon>
    </lineage>
</organism>
<keyword evidence="2" id="KW-1185">Reference proteome</keyword>
<reference evidence="1 2" key="1">
    <citation type="submission" date="2019-03" db="EMBL/GenBank/DDBJ databases">
        <title>First draft genome of Liparis tanakae, snailfish: a comprehensive survey of snailfish specific genes.</title>
        <authorList>
            <person name="Kim W."/>
            <person name="Song I."/>
            <person name="Jeong J.-H."/>
            <person name="Kim D."/>
            <person name="Kim S."/>
            <person name="Ryu S."/>
            <person name="Song J.Y."/>
            <person name="Lee S.K."/>
        </authorList>
    </citation>
    <scope>NUCLEOTIDE SEQUENCE [LARGE SCALE GENOMIC DNA]</scope>
    <source>
        <tissue evidence="1">Muscle</tissue>
    </source>
</reference>
<dbReference type="Proteomes" id="UP000314294">
    <property type="component" value="Unassembled WGS sequence"/>
</dbReference>
<evidence type="ECO:0000313" key="1">
    <source>
        <dbReference type="EMBL" id="TNN70202.1"/>
    </source>
</evidence>
<dbReference type="AlphaFoldDB" id="A0A4Z2HZ27"/>
<protein>
    <submittedName>
        <fullName evidence="1">Uncharacterized protein</fullName>
    </submittedName>
</protein>
<gene>
    <name evidence="1" type="ORF">EYF80_019573</name>
</gene>
<sequence length="162" mass="18327">MTATTRYRLPGNVVLRSHKLSIKAVYVPRVSRRATERHTWALWFPNDHKGPPPHRGRLNVLWHSPGVAMSKHCPSRWLMDAVTLAKSGQGVESPSKCTPSESVLVHGPLLKDDSGSERGHADAIRSWHRCCWWKDGTGKKQRVHIEQTNVRGQLEEELGTEE</sequence>
<accession>A0A4Z2HZ27</accession>
<evidence type="ECO:0000313" key="2">
    <source>
        <dbReference type="Proteomes" id="UP000314294"/>
    </source>
</evidence>